<feature type="region of interest" description="Disordered" evidence="5">
    <location>
        <begin position="1"/>
        <end position="21"/>
    </location>
</feature>
<feature type="compositionally biased region" description="Acidic residues" evidence="5">
    <location>
        <begin position="11"/>
        <end position="21"/>
    </location>
</feature>
<comment type="subcellular location">
    <subcellularLocation>
        <location evidence="3">Cytoplasm</location>
    </subcellularLocation>
</comment>
<dbReference type="Pfam" id="PF01025">
    <property type="entry name" value="GrpE"/>
    <property type="match status" value="1"/>
</dbReference>
<dbReference type="HAMAP" id="MF_01151">
    <property type="entry name" value="GrpE"/>
    <property type="match status" value="1"/>
</dbReference>
<dbReference type="InterPro" id="IPR009012">
    <property type="entry name" value="GrpE_head"/>
</dbReference>
<dbReference type="PANTHER" id="PTHR21237:SF23">
    <property type="entry name" value="GRPE PROTEIN HOMOLOG, MITOCHONDRIAL"/>
    <property type="match status" value="1"/>
</dbReference>
<dbReference type="InterPro" id="IPR000740">
    <property type="entry name" value="GrpE"/>
</dbReference>
<dbReference type="AlphaFoldDB" id="A0A1G2MCU0"/>
<proteinExistence type="inferred from homology"/>
<dbReference type="GO" id="GO:0006457">
    <property type="term" value="P:protein folding"/>
    <property type="evidence" value="ECO:0007669"/>
    <property type="project" value="InterPro"/>
</dbReference>
<evidence type="ECO:0000256" key="3">
    <source>
        <dbReference type="HAMAP-Rule" id="MF_01151"/>
    </source>
</evidence>
<dbReference type="SUPFAM" id="SSF51064">
    <property type="entry name" value="Head domain of nucleotide exchange factor GrpE"/>
    <property type="match status" value="1"/>
</dbReference>
<protein>
    <recommendedName>
        <fullName evidence="3">Protein GrpE</fullName>
    </recommendedName>
    <alternativeName>
        <fullName evidence="3">HSP-70 cofactor</fullName>
    </alternativeName>
</protein>
<gene>
    <name evidence="3" type="primary">grpE</name>
    <name evidence="6" type="ORF">A2849_04205</name>
</gene>
<evidence type="ECO:0000256" key="1">
    <source>
        <dbReference type="ARBA" id="ARBA00009054"/>
    </source>
</evidence>
<evidence type="ECO:0000313" key="7">
    <source>
        <dbReference type="Proteomes" id="UP000178121"/>
    </source>
</evidence>
<evidence type="ECO:0000256" key="2">
    <source>
        <dbReference type="ARBA" id="ARBA00023186"/>
    </source>
</evidence>
<dbReference type="InterPro" id="IPR013805">
    <property type="entry name" value="GrpE_CC"/>
</dbReference>
<accession>A0A1G2MCU0</accession>
<keyword evidence="3" id="KW-0346">Stress response</keyword>
<comment type="similarity">
    <text evidence="1 3 4">Belongs to the GrpE family.</text>
</comment>
<dbReference type="Proteomes" id="UP000178121">
    <property type="component" value="Unassembled WGS sequence"/>
</dbReference>
<feature type="compositionally biased region" description="Basic and acidic residues" evidence="5">
    <location>
        <begin position="1"/>
        <end position="10"/>
    </location>
</feature>
<dbReference type="GO" id="GO:0005737">
    <property type="term" value="C:cytoplasm"/>
    <property type="evidence" value="ECO:0007669"/>
    <property type="project" value="UniProtKB-SubCell"/>
</dbReference>
<dbReference type="GO" id="GO:0051087">
    <property type="term" value="F:protein-folding chaperone binding"/>
    <property type="evidence" value="ECO:0007669"/>
    <property type="project" value="InterPro"/>
</dbReference>
<dbReference type="CDD" id="cd00446">
    <property type="entry name" value="GrpE"/>
    <property type="match status" value="1"/>
</dbReference>
<dbReference type="Gene3D" id="2.30.22.10">
    <property type="entry name" value="Head domain of nucleotide exchange factor GrpE"/>
    <property type="match status" value="1"/>
</dbReference>
<dbReference type="GO" id="GO:0051082">
    <property type="term" value="F:unfolded protein binding"/>
    <property type="evidence" value="ECO:0007669"/>
    <property type="project" value="TreeGrafter"/>
</dbReference>
<comment type="function">
    <text evidence="3">Participates actively in the response to hyperosmotic and heat shock by preventing the aggregation of stress-denatured proteins, in association with DnaK and GrpE. It is the nucleotide exchange factor for DnaK and may function as a thermosensor. Unfolded proteins bind initially to DnaJ; upon interaction with the DnaJ-bound protein, DnaK hydrolyzes its bound ATP, resulting in the formation of a stable complex. GrpE releases ADP from DnaK; ATP binding to DnaK triggers the release of the substrate protein, thus completing the reaction cycle. Several rounds of ATP-dependent interactions between DnaJ, DnaK and GrpE are required for fully efficient folding.</text>
</comment>
<name>A0A1G2MCU0_9BACT</name>
<dbReference type="EMBL" id="MHRI01000020">
    <property type="protein sequence ID" value="OHA20852.1"/>
    <property type="molecule type" value="Genomic_DNA"/>
</dbReference>
<keyword evidence="3" id="KW-0963">Cytoplasm</keyword>
<dbReference type="Gene3D" id="3.90.20.20">
    <property type="match status" value="1"/>
</dbReference>
<dbReference type="PRINTS" id="PR00773">
    <property type="entry name" value="GRPEPROTEIN"/>
</dbReference>
<evidence type="ECO:0000256" key="5">
    <source>
        <dbReference type="SAM" id="MobiDB-lite"/>
    </source>
</evidence>
<comment type="caution">
    <text evidence="6">The sequence shown here is derived from an EMBL/GenBank/DDBJ whole genome shotgun (WGS) entry which is preliminary data.</text>
</comment>
<dbReference type="PANTHER" id="PTHR21237">
    <property type="entry name" value="GRPE PROTEIN"/>
    <property type="match status" value="1"/>
</dbReference>
<dbReference type="GO" id="GO:0042803">
    <property type="term" value="F:protein homodimerization activity"/>
    <property type="evidence" value="ECO:0007669"/>
    <property type="project" value="InterPro"/>
</dbReference>
<reference evidence="6 7" key="1">
    <citation type="journal article" date="2016" name="Nat. Commun.">
        <title>Thousands of microbial genomes shed light on interconnected biogeochemical processes in an aquifer system.</title>
        <authorList>
            <person name="Anantharaman K."/>
            <person name="Brown C.T."/>
            <person name="Hug L.A."/>
            <person name="Sharon I."/>
            <person name="Castelle C.J."/>
            <person name="Probst A.J."/>
            <person name="Thomas B.C."/>
            <person name="Singh A."/>
            <person name="Wilkins M.J."/>
            <person name="Karaoz U."/>
            <person name="Brodie E.L."/>
            <person name="Williams K.H."/>
            <person name="Hubbard S.S."/>
            <person name="Banfield J.F."/>
        </authorList>
    </citation>
    <scope>NUCLEOTIDE SEQUENCE [LARGE SCALE GENOMIC DNA]</scope>
</reference>
<evidence type="ECO:0000313" key="6">
    <source>
        <dbReference type="EMBL" id="OHA20852.1"/>
    </source>
</evidence>
<keyword evidence="2 3" id="KW-0143">Chaperone</keyword>
<dbReference type="SUPFAM" id="SSF58014">
    <property type="entry name" value="Coiled-coil domain of nucleotide exchange factor GrpE"/>
    <property type="match status" value="1"/>
</dbReference>
<sequence>MGEDIDKSAEDEITFEAELDADNAKDPAEMIKALKEKLKLCKKERQEYLEGWQRAKADYANARKDEEKSRAEFLKFAQEKLIREIIPAMQSFHSAFGNKVAWEKVDLNWRMGVQYIYSQLLAVLEQNGISLIEPAVGEPFDPIRHASVESVPVEKREEGETVREVLQKGFALHGKIIEPARVKVGGYHESHSN</sequence>
<comment type="subunit">
    <text evidence="3">Homodimer.</text>
</comment>
<dbReference type="GO" id="GO:0000774">
    <property type="term" value="F:adenyl-nucleotide exchange factor activity"/>
    <property type="evidence" value="ECO:0007669"/>
    <property type="project" value="InterPro"/>
</dbReference>
<evidence type="ECO:0000256" key="4">
    <source>
        <dbReference type="RuleBase" id="RU004478"/>
    </source>
</evidence>
<organism evidence="6 7">
    <name type="scientific">Candidatus Taylorbacteria bacterium RIFCSPHIGHO2_01_FULL_51_15</name>
    <dbReference type="NCBI Taxonomy" id="1802304"/>
    <lineage>
        <taxon>Bacteria</taxon>
        <taxon>Candidatus Tayloriibacteriota</taxon>
    </lineage>
</organism>